<keyword evidence="1" id="KW-0732">Signal</keyword>
<dbReference type="EMBL" id="CP071091">
    <property type="protein sequence ID" value="QSQ15041.1"/>
    <property type="molecule type" value="Genomic_DNA"/>
</dbReference>
<dbReference type="NCBIfam" id="TIGR03352">
    <property type="entry name" value="VI_chp_3"/>
    <property type="match status" value="1"/>
</dbReference>
<proteinExistence type="predicted"/>
<keyword evidence="3" id="KW-1185">Reference proteome</keyword>
<sequence length="189" mass="20847">MPVCGGGFGPRARSCVWSCLGTILLSSLLAGACAHTPPAPATCEQPPPFVLHLDASTRLNADDVGRSLPTNVQVFQLKGSRRLEAADFQDLWQRPKEVLEEDLLAMDEFTLEPGQQLTREVSRTSGASYLAVVGVFRRPAGQVWRAVERLPQVKPEDCDPANKTAPRDASMRFLLEDYRVEARSSEVRR</sequence>
<evidence type="ECO:0000313" key="3">
    <source>
        <dbReference type="Proteomes" id="UP000663090"/>
    </source>
</evidence>
<feature type="chain" id="PRO_5045383868" evidence="1">
    <location>
        <begin position="33"/>
        <end position="189"/>
    </location>
</feature>
<dbReference type="Gene3D" id="2.60.40.4150">
    <property type="entry name" value="Type VI secretion system, lipoprotein SciN"/>
    <property type="match status" value="1"/>
</dbReference>
<dbReference type="PANTHER" id="PTHR37625:SF4">
    <property type="entry name" value="OUTER MEMBRANE LIPOPROTEIN"/>
    <property type="match status" value="1"/>
</dbReference>
<accession>A0ABX7N8F5</accession>
<feature type="signal peptide" evidence="1">
    <location>
        <begin position="1"/>
        <end position="32"/>
    </location>
</feature>
<keyword evidence="2" id="KW-0449">Lipoprotein</keyword>
<gene>
    <name evidence="2" type="primary">tssJ</name>
    <name evidence="2" type="ORF">JY572_02845</name>
</gene>
<name>A0ABX7N8F5_9BACT</name>
<protein>
    <submittedName>
        <fullName evidence="2">Type VI secretion system lipoprotein TssJ</fullName>
    </submittedName>
</protein>
<dbReference type="Proteomes" id="UP000663090">
    <property type="component" value="Chromosome"/>
</dbReference>
<dbReference type="RefSeq" id="WP_206716783.1">
    <property type="nucleotide sequence ID" value="NZ_CP071091.1"/>
</dbReference>
<dbReference type="InterPro" id="IPR038706">
    <property type="entry name" value="Type_VI_SciN-like_sf"/>
</dbReference>
<reference evidence="2 3" key="1">
    <citation type="submission" date="2021-02" db="EMBL/GenBank/DDBJ databases">
        <title>De Novo genome assembly of isolated myxobacteria.</title>
        <authorList>
            <person name="Stevens D.C."/>
        </authorList>
    </citation>
    <scope>NUCLEOTIDE SEQUENCE [LARGE SCALE GENOMIC DNA]</scope>
    <source>
        <strain evidence="2 3">SCHIC003</strain>
    </source>
</reference>
<evidence type="ECO:0000256" key="1">
    <source>
        <dbReference type="SAM" id="SignalP"/>
    </source>
</evidence>
<dbReference type="Pfam" id="PF12790">
    <property type="entry name" value="T6SS-SciN"/>
    <property type="match status" value="1"/>
</dbReference>
<dbReference type="InterPro" id="IPR017734">
    <property type="entry name" value="T6SS_SciN"/>
</dbReference>
<dbReference type="PANTHER" id="PTHR37625">
    <property type="entry name" value="OUTER MEMBRANE LIPOPROTEIN-RELATED"/>
    <property type="match status" value="1"/>
</dbReference>
<evidence type="ECO:0000313" key="2">
    <source>
        <dbReference type="EMBL" id="QSQ15041.1"/>
    </source>
</evidence>
<organism evidence="2 3">
    <name type="scientific">Myxococcus landrumensis</name>
    <dbReference type="NCBI Taxonomy" id="2813577"/>
    <lineage>
        <taxon>Bacteria</taxon>
        <taxon>Pseudomonadati</taxon>
        <taxon>Myxococcota</taxon>
        <taxon>Myxococcia</taxon>
        <taxon>Myxococcales</taxon>
        <taxon>Cystobacterineae</taxon>
        <taxon>Myxococcaceae</taxon>
        <taxon>Myxococcus</taxon>
    </lineage>
</organism>